<dbReference type="Gene3D" id="3.40.190.10">
    <property type="entry name" value="Periplasmic binding protein-like II"/>
    <property type="match status" value="2"/>
</dbReference>
<organism evidence="6 7">
    <name type="scientific">Ventosimonas gracilis</name>
    <dbReference type="NCBI Taxonomy" id="1680762"/>
    <lineage>
        <taxon>Bacteria</taxon>
        <taxon>Pseudomonadati</taxon>
        <taxon>Pseudomonadota</taxon>
        <taxon>Gammaproteobacteria</taxon>
        <taxon>Pseudomonadales</taxon>
        <taxon>Ventosimonadaceae</taxon>
        <taxon>Ventosimonas</taxon>
    </lineage>
</organism>
<evidence type="ECO:0000256" key="2">
    <source>
        <dbReference type="ARBA" id="ARBA00023015"/>
    </source>
</evidence>
<sequence>MQDGICVSSHIRLAIAPGVPSRQLSALLALQREEELEVAIRLSEVSNDALMLGLREGRYDAGLALSDAANASLHSQPLWREEMAIATPLRHPLLEKAALSLNDVADYPIFRWQAESCPLLEQQMACLPEKPCDIQYVTSFELMAMWVAAGYGIGITAQSRIASARAWSVCMRSFVDAPFEVVTHLIRSSKHCHDTHERFERRALQIDEV</sequence>
<accession>A0A139SV94</accession>
<name>A0A139SV94_9GAMM</name>
<keyword evidence="7" id="KW-1185">Reference proteome</keyword>
<keyword evidence="2" id="KW-0805">Transcription regulation</keyword>
<comment type="similarity">
    <text evidence="1">Belongs to the LysR transcriptional regulatory family.</text>
</comment>
<keyword evidence="3" id="KW-0238">DNA-binding</keyword>
<dbReference type="EMBL" id="LSZO01000129">
    <property type="protein sequence ID" value="KXU38505.1"/>
    <property type="molecule type" value="Genomic_DNA"/>
</dbReference>
<keyword evidence="4" id="KW-0804">Transcription</keyword>
<dbReference type="OrthoDB" id="9178873at2"/>
<feature type="domain" description="LysR substrate-binding" evidence="5">
    <location>
        <begin position="8"/>
        <end position="190"/>
    </location>
</feature>
<dbReference type="GO" id="GO:0003677">
    <property type="term" value="F:DNA binding"/>
    <property type="evidence" value="ECO:0007669"/>
    <property type="project" value="UniProtKB-KW"/>
</dbReference>
<evidence type="ECO:0000256" key="3">
    <source>
        <dbReference type="ARBA" id="ARBA00023125"/>
    </source>
</evidence>
<dbReference type="PANTHER" id="PTHR30346">
    <property type="entry name" value="TRANSCRIPTIONAL DUAL REGULATOR HCAR-RELATED"/>
    <property type="match status" value="1"/>
</dbReference>
<evidence type="ECO:0000259" key="5">
    <source>
        <dbReference type="Pfam" id="PF03466"/>
    </source>
</evidence>
<dbReference type="SUPFAM" id="SSF53850">
    <property type="entry name" value="Periplasmic binding protein-like II"/>
    <property type="match status" value="1"/>
</dbReference>
<dbReference type="InterPro" id="IPR005119">
    <property type="entry name" value="LysR_subst-bd"/>
</dbReference>
<protein>
    <submittedName>
        <fullName evidence="6">LysR family transcriptional regulator</fullName>
    </submittedName>
</protein>
<dbReference type="Pfam" id="PF03466">
    <property type="entry name" value="LysR_substrate"/>
    <property type="match status" value="1"/>
</dbReference>
<evidence type="ECO:0000313" key="7">
    <source>
        <dbReference type="Proteomes" id="UP000072660"/>
    </source>
</evidence>
<dbReference type="GO" id="GO:0032993">
    <property type="term" value="C:protein-DNA complex"/>
    <property type="evidence" value="ECO:0007669"/>
    <property type="project" value="TreeGrafter"/>
</dbReference>
<evidence type="ECO:0000313" key="6">
    <source>
        <dbReference type="EMBL" id="KXU38505.1"/>
    </source>
</evidence>
<dbReference type="PANTHER" id="PTHR30346:SF0">
    <property type="entry name" value="HCA OPERON TRANSCRIPTIONAL ACTIVATOR HCAR"/>
    <property type="match status" value="1"/>
</dbReference>
<proteinExistence type="inferred from homology"/>
<comment type="caution">
    <text evidence="6">The sequence shown here is derived from an EMBL/GenBank/DDBJ whole genome shotgun (WGS) entry which is preliminary data.</text>
</comment>
<evidence type="ECO:0000256" key="1">
    <source>
        <dbReference type="ARBA" id="ARBA00009437"/>
    </source>
</evidence>
<dbReference type="Proteomes" id="UP000072660">
    <property type="component" value="Unassembled WGS sequence"/>
</dbReference>
<gene>
    <name evidence="6" type="ORF">AXE65_12905</name>
</gene>
<dbReference type="RefSeq" id="WP_068389300.1">
    <property type="nucleotide sequence ID" value="NZ_LSZO01000129.1"/>
</dbReference>
<evidence type="ECO:0000256" key="4">
    <source>
        <dbReference type="ARBA" id="ARBA00023163"/>
    </source>
</evidence>
<dbReference type="AlphaFoldDB" id="A0A139SV94"/>
<reference evidence="6 7" key="1">
    <citation type="submission" date="2016-02" db="EMBL/GenBank/DDBJ databases">
        <authorList>
            <person name="Wen L."/>
            <person name="He K."/>
            <person name="Yang H."/>
        </authorList>
    </citation>
    <scope>NUCLEOTIDE SEQUENCE [LARGE SCALE GENOMIC DNA]</scope>
    <source>
        <strain evidence="6 7">CV58</strain>
    </source>
</reference>
<dbReference type="GO" id="GO:0003700">
    <property type="term" value="F:DNA-binding transcription factor activity"/>
    <property type="evidence" value="ECO:0007669"/>
    <property type="project" value="TreeGrafter"/>
</dbReference>